<keyword evidence="4" id="KW-1185">Reference proteome</keyword>
<dbReference type="Pfam" id="PF01497">
    <property type="entry name" value="Peripla_BP_2"/>
    <property type="match status" value="1"/>
</dbReference>
<name>A0A8J4GYU9_9BACL</name>
<dbReference type="EMBL" id="BOVK01000006">
    <property type="protein sequence ID" value="GIQ67738.1"/>
    <property type="molecule type" value="Genomic_DNA"/>
</dbReference>
<dbReference type="RefSeq" id="WP_213410368.1">
    <property type="nucleotide sequence ID" value="NZ_BOVK01000006.1"/>
</dbReference>
<comment type="caution">
    <text evidence="3">The sequence shown here is derived from an EMBL/GenBank/DDBJ whole genome shotgun (WGS) entry which is preliminary data.</text>
</comment>
<accession>A0A8J4GYU9</accession>
<dbReference type="PROSITE" id="PS50983">
    <property type="entry name" value="FE_B12_PBP"/>
    <property type="match status" value="1"/>
</dbReference>
<dbReference type="Gene3D" id="3.40.50.1980">
    <property type="entry name" value="Nitrogenase molybdenum iron protein domain"/>
    <property type="match status" value="2"/>
</dbReference>
<dbReference type="PANTHER" id="PTHR30535:SF34">
    <property type="entry name" value="MOLYBDATE-BINDING PROTEIN MOLA"/>
    <property type="match status" value="1"/>
</dbReference>
<evidence type="ECO:0000256" key="1">
    <source>
        <dbReference type="ARBA" id="ARBA00008814"/>
    </source>
</evidence>
<gene>
    <name evidence="3" type="ORF">XYCOK13_05620</name>
</gene>
<sequence length="282" mass="31550">MRIASLCPSNTELLAYLGLQPYIVALDDYSDWPAVNPDAVRLGSDLSIDLDRLEAAKPDYILASLSVPGMERNVAGLQERGLAHKVFNPKSLQDIRDNLLEAGRDLGVLDQAIRAEEAFGRILDRYTHLASKVTARPKVYWEWWPKPVFSPGGGNWLTEISELAGAENLFADYAEASVKTNWEEVVRRNPEVIHVVWVGVRREQVKLELVRARENAESVQAIRSGRIHVLDEPLFCRPSPRLLTGLAKAASLLHPDIYPDFDGQDPLLVELGLAENRLHYLG</sequence>
<feature type="domain" description="Fe/B12 periplasmic-binding" evidence="2">
    <location>
        <begin position="2"/>
        <end position="261"/>
    </location>
</feature>
<dbReference type="CDD" id="cd01144">
    <property type="entry name" value="BtuF"/>
    <property type="match status" value="1"/>
</dbReference>
<dbReference type="AlphaFoldDB" id="A0A8J4GYU9"/>
<dbReference type="InterPro" id="IPR002491">
    <property type="entry name" value="ABC_transptr_periplasmic_BD"/>
</dbReference>
<evidence type="ECO:0000313" key="4">
    <source>
        <dbReference type="Proteomes" id="UP000677918"/>
    </source>
</evidence>
<comment type="similarity">
    <text evidence="1">Belongs to the bacterial solute-binding protein 8 family.</text>
</comment>
<dbReference type="SUPFAM" id="SSF53807">
    <property type="entry name" value="Helical backbone' metal receptor"/>
    <property type="match status" value="1"/>
</dbReference>
<protein>
    <submittedName>
        <fullName evidence="3">Cobalamin-binding protein</fullName>
    </submittedName>
</protein>
<organism evidence="3 4">
    <name type="scientific">Xylanibacillus composti</name>
    <dbReference type="NCBI Taxonomy" id="1572762"/>
    <lineage>
        <taxon>Bacteria</taxon>
        <taxon>Bacillati</taxon>
        <taxon>Bacillota</taxon>
        <taxon>Bacilli</taxon>
        <taxon>Bacillales</taxon>
        <taxon>Paenibacillaceae</taxon>
        <taxon>Xylanibacillus</taxon>
    </lineage>
</organism>
<dbReference type="PANTHER" id="PTHR30535">
    <property type="entry name" value="VITAMIN B12-BINDING PROTEIN"/>
    <property type="match status" value="1"/>
</dbReference>
<evidence type="ECO:0000259" key="2">
    <source>
        <dbReference type="PROSITE" id="PS50983"/>
    </source>
</evidence>
<evidence type="ECO:0000313" key="3">
    <source>
        <dbReference type="EMBL" id="GIQ67738.1"/>
    </source>
</evidence>
<dbReference type="InterPro" id="IPR050902">
    <property type="entry name" value="ABC_Transporter_SBP"/>
</dbReference>
<dbReference type="Proteomes" id="UP000677918">
    <property type="component" value="Unassembled WGS sequence"/>
</dbReference>
<proteinExistence type="inferred from homology"/>
<reference evidence="3" key="1">
    <citation type="submission" date="2021-04" db="EMBL/GenBank/DDBJ databases">
        <title>Draft genome sequence of Xylanibacillus composti strain K13.</title>
        <authorList>
            <person name="Uke A."/>
            <person name="Chhe C."/>
            <person name="Baramee S."/>
            <person name="Kosugi A."/>
        </authorList>
    </citation>
    <scope>NUCLEOTIDE SEQUENCE</scope>
    <source>
        <strain evidence="3">K13</strain>
    </source>
</reference>